<feature type="domain" description="AAA+ ATPase" evidence="2">
    <location>
        <begin position="662"/>
        <end position="1006"/>
    </location>
</feature>
<dbReference type="AlphaFoldDB" id="A0A6V8KRL6"/>
<dbReference type="InterPro" id="IPR003593">
    <property type="entry name" value="AAA+_ATPase"/>
</dbReference>
<dbReference type="SMART" id="SM00382">
    <property type="entry name" value="AAA"/>
    <property type="match status" value="1"/>
</dbReference>
<dbReference type="InterPro" id="IPR002789">
    <property type="entry name" value="HerA_central"/>
</dbReference>
<feature type="region of interest" description="Disordered" evidence="1">
    <location>
        <begin position="611"/>
        <end position="637"/>
    </location>
</feature>
<dbReference type="SUPFAM" id="SSF52540">
    <property type="entry name" value="P-loop containing nucleoside triphosphate hydrolases"/>
    <property type="match status" value="2"/>
</dbReference>
<evidence type="ECO:0000313" key="3">
    <source>
        <dbReference type="EMBL" id="GFJ86070.1"/>
    </source>
</evidence>
<dbReference type="RefSeq" id="WP_173071740.1">
    <property type="nucleotide sequence ID" value="NZ_BAABGO010000002.1"/>
</dbReference>
<comment type="caution">
    <text evidence="3">The sequence shown here is derived from an EMBL/GenBank/DDBJ whole genome shotgun (WGS) entry which is preliminary data.</text>
</comment>
<dbReference type="EMBL" id="BLPF01000005">
    <property type="protein sequence ID" value="GFJ86070.1"/>
    <property type="molecule type" value="Genomic_DNA"/>
</dbReference>
<dbReference type="PANTHER" id="PTHR30121">
    <property type="entry name" value="UNCHARACTERIZED PROTEIN YJGR-RELATED"/>
    <property type="match status" value="1"/>
</dbReference>
<evidence type="ECO:0000256" key="1">
    <source>
        <dbReference type="SAM" id="MobiDB-lite"/>
    </source>
</evidence>
<reference evidence="3 4" key="1">
    <citation type="submission" date="2020-03" db="EMBL/GenBank/DDBJ databases">
        <title>Whole genome shotgun sequence of Phytohabitans houttuyneae NBRC 108639.</title>
        <authorList>
            <person name="Komaki H."/>
            <person name="Tamura T."/>
        </authorList>
    </citation>
    <scope>NUCLEOTIDE SEQUENCE [LARGE SCALE GENOMIC DNA]</scope>
    <source>
        <strain evidence="3 4">NBRC 108639</strain>
    </source>
</reference>
<proteinExistence type="predicted"/>
<gene>
    <name evidence="3" type="ORF">Phou_102500</name>
</gene>
<organism evidence="3 4">
    <name type="scientific">Phytohabitans houttuyneae</name>
    <dbReference type="NCBI Taxonomy" id="1076126"/>
    <lineage>
        <taxon>Bacteria</taxon>
        <taxon>Bacillati</taxon>
        <taxon>Actinomycetota</taxon>
        <taxon>Actinomycetes</taxon>
        <taxon>Micromonosporales</taxon>
        <taxon>Micromonosporaceae</taxon>
    </lineage>
</organism>
<dbReference type="Gene3D" id="3.40.50.300">
    <property type="entry name" value="P-loop containing nucleotide triphosphate hydrolases"/>
    <property type="match status" value="2"/>
</dbReference>
<dbReference type="CDD" id="cd01127">
    <property type="entry name" value="TrwB_TraG_TraD_VirD4"/>
    <property type="match status" value="1"/>
</dbReference>
<reference evidence="3 4" key="2">
    <citation type="submission" date="2020-03" db="EMBL/GenBank/DDBJ databases">
        <authorList>
            <person name="Ichikawa N."/>
            <person name="Kimura A."/>
            <person name="Kitahashi Y."/>
            <person name="Uohara A."/>
        </authorList>
    </citation>
    <scope>NUCLEOTIDE SEQUENCE [LARGE SCALE GENOMIC DNA]</scope>
    <source>
        <strain evidence="3 4">NBRC 108639</strain>
    </source>
</reference>
<dbReference type="Pfam" id="PF01935">
    <property type="entry name" value="DUF87"/>
    <property type="match status" value="1"/>
</dbReference>
<feature type="compositionally biased region" description="Low complexity" evidence="1">
    <location>
        <begin position="615"/>
        <end position="636"/>
    </location>
</feature>
<evidence type="ECO:0000313" key="4">
    <source>
        <dbReference type="Proteomes" id="UP000482800"/>
    </source>
</evidence>
<sequence length="1047" mass="113481">MNEVERRALAALRFNWAPTPDDVWRTSRYHVDGLHREVTRTVLDSVAEARDSVESSPVGVVVLGQRGTGKTHLLGSVRERVQADGGYFFLVSVMEASAFWGSLALSMLDGFSRQPEEGDSQLRVFLHRLAERIAAPRVVRRAMTGESESDLSRAALDAVVDLLRKADRQVGTECQDTARALVLYASESAAHQNIGYDFLCSNDEVDPGERAGWGMRRSKRSAQEIVRDISRLLALTGPTVIAVDQIDVLVAQWAKSTEGDVREEWRTALLLEQIAGGLMHLRDTTRRTLSVVSCLPVTWEQIKSQVTDTVQDRFREAFYLADLPSAEIGRELIAKRFAVKFDDVAFAPPYPTWPVSPAAFEEAHQFTPRELLRAVDSHVRACLAAGEVREMTSLLQKPREVGPDRGRTEPAPDTAGFAGYDAAFAALVAEADPAAALDERTEDAEMPALLEAGLTAWIAERGAAGEAYGYDPQPGGKPALHARLRRTFGDDTEDEEHWAFRAIGAKHHISALNRIRNAVTAAGLTEGVSRRKLILLRNPPYSPGTRTREVLAAFEKAGGMCLQFGDRDLASLVALRQMIKRYGYETLQPWFAARRPTDGIEFLHRALSGQSTDEAATTKQQAAPVPAATAAPTATAEGDERRITLGVGIDHVAPVTIELEALRRHTAIFAGSGSGKTVLIRRLVEECALRGVSAIVLDPNNDLARLGERWPTPPVHWDDAERARAEEYLANTEVVIWTPRRASGRPLAFRPLPDFAGILDDPDAFAAAVDAAAAALAPRAKVDGSTAKAEKGQAVLREALTHYARGGASDLRGFVDLLDDLPEYVSALDSAGKMAAEMAQLLKAAMVNDPLFGGSGTPVDPGVLLTPGSGQRARVSVISLIGLPDDGQRQSFVNQLQLALFSWIKRNPAGDRPLGGLLVMDEAQTLAPSGALTACTESTLALASQARKYGLGLVFATQAPKGLHNRVTGNAATQLFGLLNHPTQISAARELARAKGSDISDVGRLRTGQFYAAIEGSEFQKLQAPLCLTHHPKSPLTPEEIIERARI</sequence>
<accession>A0A6V8KRL6</accession>
<dbReference type="InterPro" id="IPR051162">
    <property type="entry name" value="T4SS_component"/>
</dbReference>
<keyword evidence="4" id="KW-1185">Reference proteome</keyword>
<dbReference type="Proteomes" id="UP000482800">
    <property type="component" value="Unassembled WGS sequence"/>
</dbReference>
<dbReference type="InterPro" id="IPR027417">
    <property type="entry name" value="P-loop_NTPase"/>
</dbReference>
<name>A0A6V8KRL6_9ACTN</name>
<dbReference type="PANTHER" id="PTHR30121:SF6">
    <property type="entry name" value="SLR6007 PROTEIN"/>
    <property type="match status" value="1"/>
</dbReference>
<protein>
    <submittedName>
        <fullName evidence="3">ATPase</fullName>
    </submittedName>
</protein>
<evidence type="ECO:0000259" key="2">
    <source>
        <dbReference type="SMART" id="SM00382"/>
    </source>
</evidence>